<keyword evidence="3" id="KW-0285">Flavoprotein</keyword>
<evidence type="ECO:0000256" key="4">
    <source>
        <dbReference type="ARBA" id="ARBA00022827"/>
    </source>
</evidence>
<dbReference type="InterPro" id="IPR020946">
    <property type="entry name" value="Flavin_mOase-like"/>
</dbReference>
<keyword evidence="5" id="KW-0521">NADP</keyword>
<dbReference type="GO" id="GO:0050661">
    <property type="term" value="F:NADP binding"/>
    <property type="evidence" value="ECO:0007669"/>
    <property type="project" value="InterPro"/>
</dbReference>
<dbReference type="Pfam" id="PF00743">
    <property type="entry name" value="FMO-like"/>
    <property type="match status" value="1"/>
</dbReference>
<comment type="cofactor">
    <cofactor evidence="1">
        <name>FAD</name>
        <dbReference type="ChEBI" id="CHEBI:57692"/>
    </cofactor>
</comment>
<proteinExistence type="inferred from homology"/>
<dbReference type="InterPro" id="IPR036188">
    <property type="entry name" value="FAD/NAD-bd_sf"/>
</dbReference>
<gene>
    <name evidence="8" type="ORF">DKG75_13640</name>
</gene>
<dbReference type="GO" id="GO:0004499">
    <property type="term" value="F:N,N-dimethylaniline monooxygenase activity"/>
    <property type="evidence" value="ECO:0007669"/>
    <property type="project" value="InterPro"/>
</dbReference>
<dbReference type="PANTHER" id="PTHR43872:SF1">
    <property type="entry name" value="MONOOXYGENASE, PUTATIVE (AFU_ORTHOLOGUE AFUA_8G02570)-RELATED"/>
    <property type="match status" value="1"/>
</dbReference>
<evidence type="ECO:0000256" key="6">
    <source>
        <dbReference type="ARBA" id="ARBA00023002"/>
    </source>
</evidence>
<evidence type="ECO:0000256" key="5">
    <source>
        <dbReference type="ARBA" id="ARBA00022857"/>
    </source>
</evidence>
<evidence type="ECO:0000256" key="1">
    <source>
        <dbReference type="ARBA" id="ARBA00001974"/>
    </source>
</evidence>
<dbReference type="AlphaFoldDB" id="A0A317E7F5"/>
<organism evidence="8 9">
    <name type="scientific">Zavarzinia compransoris</name>
    <dbReference type="NCBI Taxonomy" id="1264899"/>
    <lineage>
        <taxon>Bacteria</taxon>
        <taxon>Pseudomonadati</taxon>
        <taxon>Pseudomonadota</taxon>
        <taxon>Alphaproteobacteria</taxon>
        <taxon>Rhodospirillales</taxon>
        <taxon>Zavarziniaceae</taxon>
        <taxon>Zavarzinia</taxon>
    </lineage>
</organism>
<dbReference type="PANTHER" id="PTHR43872">
    <property type="entry name" value="MONOOXYGENASE, PUTATIVE (AFU_ORTHOLOGUE AFUA_8G02570)-RELATED"/>
    <property type="match status" value="1"/>
</dbReference>
<dbReference type="RefSeq" id="WP_109921669.1">
    <property type="nucleotide sequence ID" value="NZ_QGLF01000003.1"/>
</dbReference>
<protein>
    <submittedName>
        <fullName evidence="8">FAD-containing monooxygenase EthA</fullName>
    </submittedName>
</protein>
<dbReference type="Proteomes" id="UP000246077">
    <property type="component" value="Unassembled WGS sequence"/>
</dbReference>
<name>A0A317E7F5_9PROT</name>
<evidence type="ECO:0000313" key="9">
    <source>
        <dbReference type="Proteomes" id="UP000246077"/>
    </source>
</evidence>
<evidence type="ECO:0000256" key="2">
    <source>
        <dbReference type="ARBA" id="ARBA00010139"/>
    </source>
</evidence>
<keyword evidence="6" id="KW-0560">Oxidoreductase</keyword>
<comment type="similarity">
    <text evidence="2">Belongs to the FAD-binding monooxygenase family.</text>
</comment>
<dbReference type="Gene3D" id="3.50.50.60">
    <property type="entry name" value="FAD/NAD(P)-binding domain"/>
    <property type="match status" value="1"/>
</dbReference>
<dbReference type="OrthoDB" id="312624at2"/>
<keyword evidence="4" id="KW-0274">FAD</keyword>
<reference evidence="9" key="1">
    <citation type="submission" date="2018-05" db="EMBL/GenBank/DDBJ databases">
        <title>Zavarzinia sp. HR-AS.</title>
        <authorList>
            <person name="Lee Y."/>
            <person name="Jeon C.O."/>
        </authorList>
    </citation>
    <scope>NUCLEOTIDE SEQUENCE [LARGE SCALE GENOMIC DNA]</scope>
    <source>
        <strain evidence="9">DSM 1231</strain>
    </source>
</reference>
<accession>A0A317E7F5</accession>
<keyword evidence="7 8" id="KW-0503">Monooxygenase</keyword>
<dbReference type="FunFam" id="3.50.50.60:FF:000228">
    <property type="entry name" value="FAD-containing monooxygenase EthA"/>
    <property type="match status" value="1"/>
</dbReference>
<evidence type="ECO:0000256" key="7">
    <source>
        <dbReference type="ARBA" id="ARBA00023033"/>
    </source>
</evidence>
<dbReference type="InterPro" id="IPR051820">
    <property type="entry name" value="FAD-binding_MO"/>
</dbReference>
<comment type="caution">
    <text evidence="8">The sequence shown here is derived from an EMBL/GenBank/DDBJ whole genome shotgun (WGS) entry which is preliminary data.</text>
</comment>
<evidence type="ECO:0000256" key="3">
    <source>
        <dbReference type="ARBA" id="ARBA00022630"/>
    </source>
</evidence>
<dbReference type="SUPFAM" id="SSF51905">
    <property type="entry name" value="FAD/NAD(P)-binding domain"/>
    <property type="match status" value="1"/>
</dbReference>
<evidence type="ECO:0000313" key="8">
    <source>
        <dbReference type="EMBL" id="PWR21025.1"/>
    </source>
</evidence>
<dbReference type="EMBL" id="QGLF01000003">
    <property type="protein sequence ID" value="PWR21025.1"/>
    <property type="molecule type" value="Genomic_DNA"/>
</dbReference>
<dbReference type="GO" id="GO:0050660">
    <property type="term" value="F:flavin adenine dinucleotide binding"/>
    <property type="evidence" value="ECO:0007669"/>
    <property type="project" value="InterPro"/>
</dbReference>
<dbReference type="Pfam" id="PF13450">
    <property type="entry name" value="NAD_binding_8"/>
    <property type="match status" value="1"/>
</dbReference>
<sequence>MPTEHLDVLIVGAGLSGIGAAYHLQAHCPGKSFALLESRERLGGTWDLFRYPGIRSDSDMYTLGYSFKPWTDAKAIADGPSILRYMTGVAKDNHIAERIRYGLKVKAASWSTKDAAWTVEAERTATGETVRLTCNFLYSCSGYYNYEAGFTPDFPGRDAFKGTFIHPQHWPEGLDYAGKKVVVIGSGATAVTLVPEMAKTAGHVTMLQRSPTYVITRPGEDKLANNLRKWLPAQLAYGITRWKNVGLGMMFFQLSRSRPEKVKQKIIDLIRRQVGPNFDVEKHFTPTYKPWDQRVCLVPDGDLFKALRKGSASVVTDHIETFTETGIRLKSGQEIEADIIVSATGLKLLFMGGMSLSVDGKAIDNSALYNYRGMMYSDLPNLVTAFGYTNASWTLKADLTAERVCRLLNHMDRHGFRYCVPRLNDPTVTAEPFIDFSSGYVQRALQDFPRQGSKRPWKLYQNYALDILSLRYGKLDDGTLEFGGKPAGATLGAVPKQA</sequence>
<keyword evidence="9" id="KW-1185">Reference proteome</keyword>